<evidence type="ECO:0000313" key="3">
    <source>
        <dbReference type="Proteomes" id="UP000266723"/>
    </source>
</evidence>
<feature type="compositionally biased region" description="Basic and acidic residues" evidence="1">
    <location>
        <begin position="27"/>
        <end position="44"/>
    </location>
</feature>
<sequence length="170" mass="19857">MPTREEFLCFLQQKPIGDGTPSYLYRDTTRALDEDELRETRDETLPDEEGMNRPGVVKAKSIYGDDSGEESDSGEKKRRNQESQQFNWKRSITEIVKVAYEKKAQKSFSSNLCAWKDKRKPNKDLPDWIVRLENDKTDQGKVMKYLQNLAHKIVSKFPEFLDEDEDATQE</sequence>
<feature type="region of interest" description="Disordered" evidence="1">
    <location>
        <begin position="14"/>
        <end position="85"/>
    </location>
</feature>
<evidence type="ECO:0000256" key="1">
    <source>
        <dbReference type="SAM" id="MobiDB-lite"/>
    </source>
</evidence>
<keyword evidence="3" id="KW-1185">Reference proteome</keyword>
<organism evidence="2 3">
    <name type="scientific">Brassica cretica</name>
    <name type="common">Mustard</name>
    <dbReference type="NCBI Taxonomy" id="69181"/>
    <lineage>
        <taxon>Eukaryota</taxon>
        <taxon>Viridiplantae</taxon>
        <taxon>Streptophyta</taxon>
        <taxon>Embryophyta</taxon>
        <taxon>Tracheophyta</taxon>
        <taxon>Spermatophyta</taxon>
        <taxon>Magnoliopsida</taxon>
        <taxon>eudicotyledons</taxon>
        <taxon>Gunneridae</taxon>
        <taxon>Pentapetalae</taxon>
        <taxon>rosids</taxon>
        <taxon>malvids</taxon>
        <taxon>Brassicales</taxon>
        <taxon>Brassicaceae</taxon>
        <taxon>Brassiceae</taxon>
        <taxon>Brassica</taxon>
    </lineage>
</organism>
<protein>
    <submittedName>
        <fullName evidence="2">Uncharacterized protein</fullName>
    </submittedName>
</protein>
<gene>
    <name evidence="2" type="ORF">DY000_02028677</name>
</gene>
<proteinExistence type="predicted"/>
<dbReference type="EMBL" id="QGKV02000649">
    <property type="protein sequence ID" value="KAF3579230.1"/>
    <property type="molecule type" value="Genomic_DNA"/>
</dbReference>
<name>A0ABQ7DPM5_BRACR</name>
<comment type="caution">
    <text evidence="2">The sequence shown here is derived from an EMBL/GenBank/DDBJ whole genome shotgun (WGS) entry which is preliminary data.</text>
</comment>
<dbReference type="Proteomes" id="UP000266723">
    <property type="component" value="Unassembled WGS sequence"/>
</dbReference>
<reference evidence="2 3" key="1">
    <citation type="journal article" date="2020" name="BMC Genomics">
        <title>Intraspecific diversification of the crop wild relative Brassica cretica Lam. using demographic model selection.</title>
        <authorList>
            <person name="Kioukis A."/>
            <person name="Michalopoulou V.A."/>
            <person name="Briers L."/>
            <person name="Pirintsos S."/>
            <person name="Studholme D.J."/>
            <person name="Pavlidis P."/>
            <person name="Sarris P.F."/>
        </authorList>
    </citation>
    <scope>NUCLEOTIDE SEQUENCE [LARGE SCALE GENOMIC DNA]</scope>
    <source>
        <strain evidence="3">cv. PFS-1207/04</strain>
    </source>
</reference>
<accession>A0ABQ7DPM5</accession>
<evidence type="ECO:0000313" key="2">
    <source>
        <dbReference type="EMBL" id="KAF3579230.1"/>
    </source>
</evidence>